<proteinExistence type="predicted"/>
<gene>
    <name evidence="2" type="ORF">TELCIR_12964</name>
</gene>
<dbReference type="Proteomes" id="UP000230423">
    <property type="component" value="Unassembled WGS sequence"/>
</dbReference>
<feature type="region of interest" description="Disordered" evidence="1">
    <location>
        <begin position="442"/>
        <end position="475"/>
    </location>
</feature>
<feature type="compositionally biased region" description="Basic and acidic residues" evidence="1">
    <location>
        <begin position="1"/>
        <end position="14"/>
    </location>
</feature>
<feature type="region of interest" description="Disordered" evidence="1">
    <location>
        <begin position="1"/>
        <end position="35"/>
    </location>
</feature>
<evidence type="ECO:0000313" key="3">
    <source>
        <dbReference type="Proteomes" id="UP000230423"/>
    </source>
</evidence>
<accession>A0A2G9U569</accession>
<dbReference type="AlphaFoldDB" id="A0A2G9U569"/>
<feature type="compositionally biased region" description="Polar residues" evidence="1">
    <location>
        <begin position="644"/>
        <end position="666"/>
    </location>
</feature>
<feature type="compositionally biased region" description="Polar residues" evidence="1">
    <location>
        <begin position="706"/>
        <end position="730"/>
    </location>
</feature>
<feature type="compositionally biased region" description="Polar residues" evidence="1">
    <location>
        <begin position="681"/>
        <end position="699"/>
    </location>
</feature>
<feature type="compositionally biased region" description="Basic and acidic residues" evidence="1">
    <location>
        <begin position="221"/>
        <end position="230"/>
    </location>
</feature>
<dbReference type="EMBL" id="KZ349067">
    <property type="protein sequence ID" value="PIO65373.1"/>
    <property type="molecule type" value="Genomic_DNA"/>
</dbReference>
<feature type="compositionally biased region" description="Low complexity" evidence="1">
    <location>
        <begin position="377"/>
        <end position="387"/>
    </location>
</feature>
<feature type="compositionally biased region" description="Basic and acidic residues" evidence="1">
    <location>
        <begin position="246"/>
        <end position="273"/>
    </location>
</feature>
<evidence type="ECO:0000256" key="1">
    <source>
        <dbReference type="SAM" id="MobiDB-lite"/>
    </source>
</evidence>
<feature type="non-terminal residue" evidence="2">
    <location>
        <position position="1"/>
    </location>
</feature>
<feature type="compositionally biased region" description="Basic and acidic residues" evidence="1">
    <location>
        <begin position="731"/>
        <end position="741"/>
    </location>
</feature>
<evidence type="ECO:0000313" key="2">
    <source>
        <dbReference type="EMBL" id="PIO65373.1"/>
    </source>
</evidence>
<feature type="region of interest" description="Disordered" evidence="1">
    <location>
        <begin position="182"/>
        <end position="230"/>
    </location>
</feature>
<feature type="region of interest" description="Disordered" evidence="1">
    <location>
        <begin position="323"/>
        <end position="388"/>
    </location>
</feature>
<feature type="compositionally biased region" description="Low complexity" evidence="1">
    <location>
        <begin position="337"/>
        <end position="347"/>
    </location>
</feature>
<feature type="compositionally biased region" description="Polar residues" evidence="1">
    <location>
        <begin position="491"/>
        <end position="503"/>
    </location>
</feature>
<organism evidence="2 3">
    <name type="scientific">Teladorsagia circumcincta</name>
    <name type="common">Brown stomach worm</name>
    <name type="synonym">Ostertagia circumcincta</name>
    <dbReference type="NCBI Taxonomy" id="45464"/>
    <lineage>
        <taxon>Eukaryota</taxon>
        <taxon>Metazoa</taxon>
        <taxon>Ecdysozoa</taxon>
        <taxon>Nematoda</taxon>
        <taxon>Chromadorea</taxon>
        <taxon>Rhabditida</taxon>
        <taxon>Rhabditina</taxon>
        <taxon>Rhabditomorpha</taxon>
        <taxon>Strongyloidea</taxon>
        <taxon>Trichostrongylidae</taxon>
        <taxon>Teladorsagia</taxon>
    </lineage>
</organism>
<keyword evidence="3" id="KW-1185">Reference proteome</keyword>
<feature type="region of interest" description="Disordered" evidence="1">
    <location>
        <begin position="242"/>
        <end position="300"/>
    </location>
</feature>
<feature type="compositionally biased region" description="Polar residues" evidence="1">
    <location>
        <begin position="442"/>
        <end position="459"/>
    </location>
</feature>
<feature type="compositionally biased region" description="Polar residues" evidence="1">
    <location>
        <begin position="624"/>
        <end position="635"/>
    </location>
</feature>
<sequence>ERNRPPRNDSAKVDEGEDAQGDNDSKAHGPTTRNRWKVYVNQCEEKKKRARNAELHEKVRQASIAVAAQRSQGVCALYERLNDLGMSDVETPTELLQGSKQIVAHHKDLNQRVSCFETEVAMLEGRVRAVRPYGDKLIEALHSIGDNPLNVEDLLQTVLQQTGGDNATSAALRLESENEGVEGMLLSPGAGPANIGATHVGNVSRRPRQRPRAGPGARGKGKPEENSEEMQRQINEIVQAALKVDSAAKEKERRSRGAERPARRYAAEHAREAKKARKQPEPSITQERTPQVVDHDTTLSREALERHALDDTMAREADMEVDYGGMSAPRRGPRTPPLADAPVVAPVETPQRPKQPRGPKTPPGSPGPRTPPPVQPSQPLQPSVPTSAAPTMQSLLANIAAMAGTSTSQLASTLGEDFNRMVGSVNTGVLLESFVSALRTATAQQPSTTNDQEKASQSVALKREASSKSLSRREIDTDSVKMELVSDCSLSPLQADSPSRANSPLQAPPPPPIIAPPPPPPILPPPPISVAAPPPPPSHHIPMVSFIPMAPPNMPVPNLAVPPQPPLLPPPFPVLPNFAALPPPIPIFAAPVAAQTVAAHVATSSASTAPANGAPPPPQHTVMPPSNMNGMTNMPNMALPPPSISAQTSMSNLSTRVNPPASSRPSNMPPSFAGSVGGTPQKVSTEGATQSNVRSSSPPKNRLFNEGSNTDRGNVTKPNAPTDSDPQPNTERWRSRDRTEGPRGSGAEDSDGNRNNARFDPKKRQRSADNSFAKGQRGPTRAQHAKPDTSCLPTSLAPLPSELQQETKRKQPEMPTQEESEATSRKVTNTLLSALGIGDHKDRRERLIYPGCAY</sequence>
<name>A0A2G9U569_TELCI</name>
<feature type="compositionally biased region" description="Basic and acidic residues" evidence="1">
    <location>
        <begin position="461"/>
        <end position="475"/>
    </location>
</feature>
<feature type="compositionally biased region" description="Pro residues" evidence="1">
    <location>
        <begin position="359"/>
        <end position="376"/>
    </location>
</feature>
<feature type="region of interest" description="Disordered" evidence="1">
    <location>
        <begin position="606"/>
        <end position="827"/>
    </location>
</feature>
<dbReference type="OrthoDB" id="5870241at2759"/>
<reference evidence="2 3" key="1">
    <citation type="submission" date="2015-09" db="EMBL/GenBank/DDBJ databases">
        <title>Draft genome of the parasitic nematode Teladorsagia circumcincta isolate WARC Sus (inbred).</title>
        <authorList>
            <person name="Mitreva M."/>
        </authorList>
    </citation>
    <scope>NUCLEOTIDE SEQUENCE [LARGE SCALE GENOMIC DNA]</scope>
    <source>
        <strain evidence="2 3">S</strain>
    </source>
</reference>
<feature type="region of interest" description="Disordered" evidence="1">
    <location>
        <begin position="491"/>
        <end position="534"/>
    </location>
</feature>
<feature type="compositionally biased region" description="Pro residues" evidence="1">
    <location>
        <begin position="506"/>
        <end position="534"/>
    </location>
</feature>
<protein>
    <submittedName>
        <fullName evidence="2">Uncharacterized protein</fullName>
    </submittedName>
</protein>